<feature type="non-terminal residue" evidence="9">
    <location>
        <position position="1"/>
    </location>
</feature>
<dbReference type="Proteomes" id="UP001249851">
    <property type="component" value="Unassembled WGS sequence"/>
</dbReference>
<name>A0AAD9PXJ1_ACRCE</name>
<evidence type="ECO:0000256" key="4">
    <source>
        <dbReference type="ARBA" id="ARBA00022722"/>
    </source>
</evidence>
<evidence type="ECO:0000259" key="8">
    <source>
        <dbReference type="Pfam" id="PF13359"/>
    </source>
</evidence>
<evidence type="ECO:0000313" key="9">
    <source>
        <dbReference type="EMBL" id="KAK2550813.1"/>
    </source>
</evidence>
<comment type="caution">
    <text evidence="9">The sequence shown here is derived from an EMBL/GenBank/DDBJ whole genome shotgun (WGS) entry which is preliminary data.</text>
</comment>
<evidence type="ECO:0000256" key="2">
    <source>
        <dbReference type="ARBA" id="ARBA00004123"/>
    </source>
</evidence>
<accession>A0AAD9PXJ1</accession>
<evidence type="ECO:0000256" key="5">
    <source>
        <dbReference type="ARBA" id="ARBA00022723"/>
    </source>
</evidence>
<evidence type="ECO:0000256" key="3">
    <source>
        <dbReference type="ARBA" id="ARBA00006958"/>
    </source>
</evidence>
<sequence length="428" mass="49108">KQVNRATARDAKKRRALAALILVDLFEEEGQKNVARKRNRVFWTRDCIKRRRTRGVYHQLVKELELEDEVAYTEYFRVNGQKFRFLVDSVGYAIKKKDTLMRESIRPDEIIAVTLRCLATGETFKSLEYSSRISRTCISSIVVETCQAIFGILGPRYLNTPSSQEEWESVAQRFESRWNFPNEIGALDGKRILIQQPQNSGSRYYDYKGHSSIIFMAVFGGDYECLWADVGANGRASDGGVWQRSDLKSLLSSEANPLNLPDARPLLGRVMPVPYVLTGDDAFALTDYLLKPYPQSKMTVEERIFNYRLSRMRRISENGFGILVSRWRIFCTPMLLEPGKVKHIVLAALTLHNLLRSDMPSTLVDSEDAGTGDVTPGTWRTLTPVWEDFNPQCSNNYGIRAKLIRNEFKEYFNNEGVVPWQWRQCGIV</sequence>
<keyword evidence="7" id="KW-0539">Nucleus</keyword>
<protein>
    <submittedName>
        <fullName evidence="9">Protein ALP1-like</fullName>
    </submittedName>
</protein>
<dbReference type="PANTHER" id="PTHR22930:SF269">
    <property type="entry name" value="NUCLEASE HARBI1-LIKE PROTEIN"/>
    <property type="match status" value="1"/>
</dbReference>
<evidence type="ECO:0000256" key="6">
    <source>
        <dbReference type="ARBA" id="ARBA00022801"/>
    </source>
</evidence>
<dbReference type="InterPro" id="IPR027806">
    <property type="entry name" value="HARBI1_dom"/>
</dbReference>
<dbReference type="AlphaFoldDB" id="A0AAD9PXJ1"/>
<dbReference type="Pfam" id="PF13359">
    <property type="entry name" value="DDE_Tnp_4"/>
    <property type="match status" value="1"/>
</dbReference>
<reference evidence="9" key="1">
    <citation type="journal article" date="2023" name="G3 (Bethesda)">
        <title>Whole genome assembly and annotation of the endangered Caribbean coral Acropora cervicornis.</title>
        <authorList>
            <person name="Selwyn J.D."/>
            <person name="Vollmer S.V."/>
        </authorList>
    </citation>
    <scope>NUCLEOTIDE SEQUENCE</scope>
    <source>
        <strain evidence="9">K2</strain>
    </source>
</reference>
<evidence type="ECO:0000313" key="10">
    <source>
        <dbReference type="Proteomes" id="UP001249851"/>
    </source>
</evidence>
<dbReference type="InterPro" id="IPR045249">
    <property type="entry name" value="HARBI1-like"/>
</dbReference>
<proteinExistence type="inferred from homology"/>
<keyword evidence="10" id="KW-1185">Reference proteome</keyword>
<dbReference type="PANTHER" id="PTHR22930">
    <property type="match status" value="1"/>
</dbReference>
<dbReference type="EMBL" id="JARQWQ010000106">
    <property type="protein sequence ID" value="KAK2550813.1"/>
    <property type="molecule type" value="Genomic_DNA"/>
</dbReference>
<dbReference type="GO" id="GO:0004518">
    <property type="term" value="F:nuclease activity"/>
    <property type="evidence" value="ECO:0007669"/>
    <property type="project" value="UniProtKB-KW"/>
</dbReference>
<comment type="similarity">
    <text evidence="3">Belongs to the HARBI1 family.</text>
</comment>
<evidence type="ECO:0000256" key="7">
    <source>
        <dbReference type="ARBA" id="ARBA00023242"/>
    </source>
</evidence>
<reference evidence="9" key="2">
    <citation type="journal article" date="2023" name="Science">
        <title>Genomic signatures of disease resistance in endangered staghorn corals.</title>
        <authorList>
            <person name="Vollmer S.V."/>
            <person name="Selwyn J.D."/>
            <person name="Despard B.A."/>
            <person name="Roesel C.L."/>
        </authorList>
    </citation>
    <scope>NUCLEOTIDE SEQUENCE</scope>
    <source>
        <strain evidence="9">K2</strain>
    </source>
</reference>
<comment type="cofactor">
    <cofactor evidence="1">
        <name>a divalent metal cation</name>
        <dbReference type="ChEBI" id="CHEBI:60240"/>
    </cofactor>
</comment>
<dbReference type="GO" id="GO:0016787">
    <property type="term" value="F:hydrolase activity"/>
    <property type="evidence" value="ECO:0007669"/>
    <property type="project" value="UniProtKB-KW"/>
</dbReference>
<gene>
    <name evidence="9" type="ORF">P5673_028494</name>
</gene>
<feature type="domain" description="DDE Tnp4" evidence="8">
    <location>
        <begin position="187"/>
        <end position="353"/>
    </location>
</feature>
<dbReference type="GO" id="GO:0005634">
    <property type="term" value="C:nucleus"/>
    <property type="evidence" value="ECO:0007669"/>
    <property type="project" value="UniProtKB-SubCell"/>
</dbReference>
<keyword evidence="5" id="KW-0479">Metal-binding</keyword>
<organism evidence="9 10">
    <name type="scientific">Acropora cervicornis</name>
    <name type="common">Staghorn coral</name>
    <dbReference type="NCBI Taxonomy" id="6130"/>
    <lineage>
        <taxon>Eukaryota</taxon>
        <taxon>Metazoa</taxon>
        <taxon>Cnidaria</taxon>
        <taxon>Anthozoa</taxon>
        <taxon>Hexacorallia</taxon>
        <taxon>Scleractinia</taxon>
        <taxon>Astrocoeniina</taxon>
        <taxon>Acroporidae</taxon>
        <taxon>Acropora</taxon>
    </lineage>
</organism>
<dbReference type="GO" id="GO:0046872">
    <property type="term" value="F:metal ion binding"/>
    <property type="evidence" value="ECO:0007669"/>
    <property type="project" value="UniProtKB-KW"/>
</dbReference>
<keyword evidence="6" id="KW-0378">Hydrolase</keyword>
<comment type="subcellular location">
    <subcellularLocation>
        <location evidence="2">Nucleus</location>
    </subcellularLocation>
</comment>
<keyword evidence="4" id="KW-0540">Nuclease</keyword>
<evidence type="ECO:0000256" key="1">
    <source>
        <dbReference type="ARBA" id="ARBA00001968"/>
    </source>
</evidence>